<keyword evidence="11" id="KW-1185">Reference proteome</keyword>
<name>A0ABR6VZN1_9BACT</name>
<reference evidence="10 11" key="1">
    <citation type="submission" date="2019-06" db="EMBL/GenBank/DDBJ databases">
        <title>Spirosoma utsteinense sp. nov. isolated from Antarctic ice-free soils.</title>
        <authorList>
            <person name="Tahon G."/>
        </authorList>
    </citation>
    <scope>NUCLEOTIDE SEQUENCE [LARGE SCALE GENOMIC DNA]</scope>
    <source>
        <strain evidence="10 11">LMG 31447</strain>
    </source>
</reference>
<comment type="function">
    <text evidence="8">Ligates lysine onto the cytidine present at position 34 of the AUA codon-specific tRNA(Ile) that contains the anticodon CAU, in an ATP-dependent manner. Cytidine is converted to lysidine, thus changing the amino acid specificity of the tRNA from methionine to isoleucine.</text>
</comment>
<dbReference type="Pfam" id="PF11734">
    <property type="entry name" value="TilS_C"/>
    <property type="match status" value="1"/>
</dbReference>
<dbReference type="Gene3D" id="3.40.50.620">
    <property type="entry name" value="HUPs"/>
    <property type="match status" value="1"/>
</dbReference>
<comment type="domain">
    <text evidence="8">The N-terminal region contains the highly conserved SGGXDS motif, predicted to be a P-loop motif involved in ATP binding.</text>
</comment>
<keyword evidence="3 8" id="KW-0436">Ligase</keyword>
<dbReference type="Pfam" id="PF01171">
    <property type="entry name" value="ATP_bind_3"/>
    <property type="match status" value="1"/>
</dbReference>
<dbReference type="Proteomes" id="UP000700732">
    <property type="component" value="Unassembled WGS sequence"/>
</dbReference>
<evidence type="ECO:0000256" key="3">
    <source>
        <dbReference type="ARBA" id="ARBA00022598"/>
    </source>
</evidence>
<dbReference type="InterPro" id="IPR012094">
    <property type="entry name" value="tRNA_Ile_lys_synt"/>
</dbReference>
<dbReference type="InterPro" id="IPR012796">
    <property type="entry name" value="Lysidine-tRNA-synth_C"/>
</dbReference>
<dbReference type="NCBIfam" id="TIGR02433">
    <property type="entry name" value="lysidine_TilS_C"/>
    <property type="match status" value="1"/>
</dbReference>
<evidence type="ECO:0000256" key="5">
    <source>
        <dbReference type="ARBA" id="ARBA00022741"/>
    </source>
</evidence>
<gene>
    <name evidence="8" type="primary">tilS</name>
    <name evidence="10" type="ORF">FH603_240</name>
</gene>
<feature type="binding site" evidence="8">
    <location>
        <begin position="27"/>
        <end position="32"/>
    </location>
    <ligand>
        <name>ATP</name>
        <dbReference type="ChEBI" id="CHEBI:30616"/>
    </ligand>
</feature>
<keyword evidence="5 8" id="KW-0547">Nucleotide-binding</keyword>
<evidence type="ECO:0000256" key="8">
    <source>
        <dbReference type="HAMAP-Rule" id="MF_01161"/>
    </source>
</evidence>
<dbReference type="SUPFAM" id="SSF56037">
    <property type="entry name" value="PheT/TilS domain"/>
    <property type="match status" value="1"/>
</dbReference>
<evidence type="ECO:0000256" key="2">
    <source>
        <dbReference type="ARBA" id="ARBA00022490"/>
    </source>
</evidence>
<keyword evidence="6 8" id="KW-0067">ATP-binding</keyword>
<organism evidence="10 11">
    <name type="scientific">Spirosoma utsteinense</name>
    <dbReference type="NCBI Taxonomy" id="2585773"/>
    <lineage>
        <taxon>Bacteria</taxon>
        <taxon>Pseudomonadati</taxon>
        <taxon>Bacteroidota</taxon>
        <taxon>Cytophagia</taxon>
        <taxon>Cytophagales</taxon>
        <taxon>Cytophagaceae</taxon>
        <taxon>Spirosoma</taxon>
    </lineage>
</organism>
<comment type="catalytic activity">
    <reaction evidence="7 8">
        <text>cytidine(34) in tRNA(Ile2) + L-lysine + ATP = lysidine(34) in tRNA(Ile2) + AMP + diphosphate + H(+)</text>
        <dbReference type="Rhea" id="RHEA:43744"/>
        <dbReference type="Rhea" id="RHEA-COMP:10625"/>
        <dbReference type="Rhea" id="RHEA-COMP:10670"/>
        <dbReference type="ChEBI" id="CHEBI:15378"/>
        <dbReference type="ChEBI" id="CHEBI:30616"/>
        <dbReference type="ChEBI" id="CHEBI:32551"/>
        <dbReference type="ChEBI" id="CHEBI:33019"/>
        <dbReference type="ChEBI" id="CHEBI:82748"/>
        <dbReference type="ChEBI" id="CHEBI:83665"/>
        <dbReference type="ChEBI" id="CHEBI:456215"/>
        <dbReference type="EC" id="6.3.4.19"/>
    </reaction>
</comment>
<dbReference type="InterPro" id="IPR011063">
    <property type="entry name" value="TilS/TtcA_N"/>
</dbReference>
<evidence type="ECO:0000256" key="4">
    <source>
        <dbReference type="ARBA" id="ARBA00022694"/>
    </source>
</evidence>
<sequence length="455" mass="51410">MLERDFLGFINEKRLFGCADCILLAVSGGLDSVVMADLFQRTGLRFAIAHFNFGLREDESDGDAVFVQNMAIDYGVPFHLTRFETKAIAAERGISIQMAARDLRYDWFRQLIRAHGYNGVATAHHQNDVLETLLLNLTRGTGLAGLHGISARQDDIIRPLLFATRQELEAYVAIRNLSYREDRSNADDKYARNRIRHHVTPILHELNPGLWHTLPRTVERLRAAEALVRDELDRSWQVVATPVMNGFFLPADKLLAQPELAFRLTEWLKPYGFTEGQTLQMIESLHRQTGQTFLSAGINEAVTRITHDRLNKMTGLLLEPFRAHTPYEIDVASWSGVPINVAGYFTLTFGVEAKPAGFTPATDPNSACLDADQVVFPVTIRPWQLGDRFRPLGMAGTKLVSDLLNDLKLSRHEREQTAVVLSQGQIVWVIGRRIDHQYRVTTRTKNVLTIVRSDL</sequence>
<dbReference type="CDD" id="cd01992">
    <property type="entry name" value="TilS_N"/>
    <property type="match status" value="1"/>
</dbReference>
<comment type="similarity">
    <text evidence="8">Belongs to the tRNA(Ile)-lysidine synthase family.</text>
</comment>
<comment type="caution">
    <text evidence="10">The sequence shown here is derived from an EMBL/GenBank/DDBJ whole genome shotgun (WGS) entry which is preliminary data.</text>
</comment>
<evidence type="ECO:0000256" key="1">
    <source>
        <dbReference type="ARBA" id="ARBA00004496"/>
    </source>
</evidence>
<dbReference type="RefSeq" id="WP_186735188.1">
    <property type="nucleotide sequence ID" value="NZ_VFIA01000001.1"/>
</dbReference>
<evidence type="ECO:0000256" key="6">
    <source>
        <dbReference type="ARBA" id="ARBA00022840"/>
    </source>
</evidence>
<protein>
    <recommendedName>
        <fullName evidence="8">tRNA(Ile)-lysidine synthase</fullName>
        <ecNumber evidence="8">6.3.4.19</ecNumber>
    </recommendedName>
    <alternativeName>
        <fullName evidence="8">tRNA(Ile)-2-lysyl-cytidine synthase</fullName>
    </alternativeName>
    <alternativeName>
        <fullName evidence="8">tRNA(Ile)-lysidine synthetase</fullName>
    </alternativeName>
</protein>
<evidence type="ECO:0000313" key="11">
    <source>
        <dbReference type="Proteomes" id="UP000700732"/>
    </source>
</evidence>
<dbReference type="HAMAP" id="MF_01161">
    <property type="entry name" value="tRNA_Ile_lys_synt"/>
    <property type="match status" value="1"/>
</dbReference>
<dbReference type="EC" id="6.3.4.19" evidence="8"/>
<evidence type="ECO:0000256" key="7">
    <source>
        <dbReference type="ARBA" id="ARBA00048539"/>
    </source>
</evidence>
<proteinExistence type="inferred from homology"/>
<dbReference type="InterPro" id="IPR014729">
    <property type="entry name" value="Rossmann-like_a/b/a_fold"/>
</dbReference>
<dbReference type="InterPro" id="IPR012795">
    <property type="entry name" value="tRNA_Ile_lys_synt_N"/>
</dbReference>
<dbReference type="SMART" id="SM00977">
    <property type="entry name" value="TilS_C"/>
    <property type="match status" value="1"/>
</dbReference>
<feature type="domain" description="Lysidine-tRNA(Ile) synthetase C-terminal" evidence="9">
    <location>
        <begin position="378"/>
        <end position="450"/>
    </location>
</feature>
<keyword evidence="2 8" id="KW-0963">Cytoplasm</keyword>
<dbReference type="PANTHER" id="PTHR43033">
    <property type="entry name" value="TRNA(ILE)-LYSIDINE SYNTHASE-RELATED"/>
    <property type="match status" value="1"/>
</dbReference>
<keyword evidence="4 8" id="KW-0819">tRNA processing</keyword>
<dbReference type="SUPFAM" id="SSF52402">
    <property type="entry name" value="Adenine nucleotide alpha hydrolases-like"/>
    <property type="match status" value="1"/>
</dbReference>
<dbReference type="PANTHER" id="PTHR43033:SF1">
    <property type="entry name" value="TRNA(ILE)-LYSIDINE SYNTHASE-RELATED"/>
    <property type="match status" value="1"/>
</dbReference>
<dbReference type="EMBL" id="VFIA01000001">
    <property type="protein sequence ID" value="MBC3789758.1"/>
    <property type="molecule type" value="Genomic_DNA"/>
</dbReference>
<evidence type="ECO:0000259" key="9">
    <source>
        <dbReference type="SMART" id="SM00977"/>
    </source>
</evidence>
<dbReference type="NCBIfam" id="TIGR02432">
    <property type="entry name" value="lysidine_TilS_N"/>
    <property type="match status" value="1"/>
</dbReference>
<evidence type="ECO:0000313" key="10">
    <source>
        <dbReference type="EMBL" id="MBC3789758.1"/>
    </source>
</evidence>
<comment type="subcellular location">
    <subcellularLocation>
        <location evidence="1 8">Cytoplasm</location>
    </subcellularLocation>
</comment>
<accession>A0ABR6VZN1</accession>